<dbReference type="PANTHER" id="PTHR13817:SF73">
    <property type="entry name" value="FIBRONECTIN TYPE-III DOMAIN-CONTAINING PROTEIN"/>
    <property type="match status" value="1"/>
</dbReference>
<dbReference type="EMBL" id="NBNE01005107">
    <property type="protein sequence ID" value="OWZ04174.1"/>
    <property type="molecule type" value="Genomic_DNA"/>
</dbReference>
<dbReference type="CDD" id="cd00063">
    <property type="entry name" value="FN3"/>
    <property type="match status" value="5"/>
</dbReference>
<name>A0A225VGC2_9STRA</name>
<keyword evidence="1" id="KW-0677">Repeat</keyword>
<dbReference type="InterPro" id="IPR001680">
    <property type="entry name" value="WD40_rpt"/>
</dbReference>
<keyword evidence="2" id="KW-0853">WD repeat</keyword>
<evidence type="ECO:0000313" key="5">
    <source>
        <dbReference type="EMBL" id="OWZ04174.1"/>
    </source>
</evidence>
<organism evidence="5 6">
    <name type="scientific">Phytophthora megakarya</name>
    <dbReference type="NCBI Taxonomy" id="4795"/>
    <lineage>
        <taxon>Eukaryota</taxon>
        <taxon>Sar</taxon>
        <taxon>Stramenopiles</taxon>
        <taxon>Oomycota</taxon>
        <taxon>Peronosporomycetes</taxon>
        <taxon>Peronosporales</taxon>
        <taxon>Peronosporaceae</taxon>
        <taxon>Phytophthora</taxon>
    </lineage>
</organism>
<dbReference type="Pfam" id="PF00400">
    <property type="entry name" value="WD40"/>
    <property type="match status" value="5"/>
</dbReference>
<evidence type="ECO:0000256" key="2">
    <source>
        <dbReference type="PROSITE-ProRule" id="PRU00221"/>
    </source>
</evidence>
<feature type="domain" description="Fibronectin type-III" evidence="4">
    <location>
        <begin position="672"/>
        <end position="780"/>
    </location>
</feature>
<feature type="region of interest" description="Disordered" evidence="3">
    <location>
        <begin position="195"/>
        <end position="214"/>
    </location>
</feature>
<gene>
    <name evidence="5" type="ORF">PHMEG_00023965</name>
</gene>
<dbReference type="Gene3D" id="2.60.40.10">
    <property type="entry name" value="Immunoglobulins"/>
    <property type="match status" value="5"/>
</dbReference>
<keyword evidence="6" id="KW-1185">Reference proteome</keyword>
<feature type="domain" description="Fibronectin type-III" evidence="4">
    <location>
        <begin position="571"/>
        <end position="671"/>
    </location>
</feature>
<feature type="repeat" description="WD" evidence="2">
    <location>
        <begin position="293"/>
        <end position="334"/>
    </location>
</feature>
<dbReference type="InterPro" id="IPR013783">
    <property type="entry name" value="Ig-like_fold"/>
</dbReference>
<dbReference type="Pfam" id="PF00041">
    <property type="entry name" value="fn3"/>
    <property type="match status" value="3"/>
</dbReference>
<comment type="caution">
    <text evidence="5">The sequence shown here is derived from an EMBL/GenBank/DDBJ whole genome shotgun (WGS) entry which is preliminary data.</text>
</comment>
<accession>A0A225VGC2</accession>
<proteinExistence type="predicted"/>
<dbReference type="SUPFAM" id="SSF50978">
    <property type="entry name" value="WD40 repeat-like"/>
    <property type="match status" value="1"/>
</dbReference>
<evidence type="ECO:0000313" key="6">
    <source>
        <dbReference type="Proteomes" id="UP000198211"/>
    </source>
</evidence>
<dbReference type="InterPro" id="IPR050964">
    <property type="entry name" value="Striated_Muscle_Regulatory"/>
</dbReference>
<evidence type="ECO:0000256" key="3">
    <source>
        <dbReference type="SAM" id="MobiDB-lite"/>
    </source>
</evidence>
<dbReference type="SUPFAM" id="SSF49265">
    <property type="entry name" value="Fibronectin type III"/>
    <property type="match status" value="4"/>
</dbReference>
<dbReference type="Proteomes" id="UP000198211">
    <property type="component" value="Unassembled WGS sequence"/>
</dbReference>
<dbReference type="STRING" id="4795.A0A225VGC2"/>
<dbReference type="InterPro" id="IPR036116">
    <property type="entry name" value="FN3_sf"/>
</dbReference>
<dbReference type="PANTHER" id="PTHR13817">
    <property type="entry name" value="TITIN"/>
    <property type="match status" value="1"/>
</dbReference>
<dbReference type="PROSITE" id="PS50294">
    <property type="entry name" value="WD_REPEATS_REGION"/>
    <property type="match status" value="2"/>
</dbReference>
<dbReference type="Gene3D" id="2.130.10.10">
    <property type="entry name" value="YVTN repeat-like/Quinoprotein amine dehydrogenase"/>
    <property type="match status" value="2"/>
</dbReference>
<dbReference type="InterPro" id="IPR036322">
    <property type="entry name" value="WD40_repeat_dom_sf"/>
</dbReference>
<feature type="non-terminal residue" evidence="5">
    <location>
        <position position="1"/>
    </location>
</feature>
<dbReference type="PROSITE" id="PS50082">
    <property type="entry name" value="WD_REPEATS_2"/>
    <property type="match status" value="3"/>
</dbReference>
<feature type="repeat" description="WD" evidence="2">
    <location>
        <begin position="1"/>
        <end position="22"/>
    </location>
</feature>
<dbReference type="InterPro" id="IPR015943">
    <property type="entry name" value="WD40/YVTN_repeat-like_dom_sf"/>
</dbReference>
<feature type="domain" description="Fibronectin type-III" evidence="4">
    <location>
        <begin position="781"/>
        <end position="890"/>
    </location>
</feature>
<protein>
    <recommendedName>
        <fullName evidence="4">Fibronectin type-III domain-containing protein</fullName>
    </recommendedName>
</protein>
<feature type="domain" description="Fibronectin type-III" evidence="4">
    <location>
        <begin position="429"/>
        <end position="530"/>
    </location>
</feature>
<dbReference type="AlphaFoldDB" id="A0A225VGC2"/>
<dbReference type="SMART" id="SM00060">
    <property type="entry name" value="FN3"/>
    <property type="match status" value="5"/>
</dbReference>
<dbReference type="InterPro" id="IPR003961">
    <property type="entry name" value="FN3_dom"/>
</dbReference>
<dbReference type="PROSITE" id="PS50853">
    <property type="entry name" value="FN3"/>
    <property type="match status" value="5"/>
</dbReference>
<sequence length="1052" mass="116161">FSHEGELLATSSWDSTCMLWKVTPVLQHDQKSTAHKSEPSIRLVLLMILPVHEEGASCLAFTVDDKALVTCGECVVKVWDISDAVANNQVDGDEASKTLVLDNQLAEWQQAIPYSFSIESSTNLFAFDEAMTTLVGNHEWLYCRDNTKVRTLLAPAQSENERNEVIDIKQCLEHIIDEIDPNDDEFVKQLNALEKSETKSNSSENDIMNGTRDNRNDTLALTTEETIRLKTQFRNMEDFDFEKLFTPALSLSLESNGTIDSITSKSVTRPAIRPDGNNRLLRTFSKSTKDGIFSSHSSSITGCVVAQDLDLVVTVALDKSIRYWSLEKGVVLEAIFDAHDAPITCCALTSPTTCDLLVYEMLLATGGSDNLVKVWRRNSPSRAGCVFSLSGHYDTIRSLAFDPSGVFLVSSSEDTAAIMWRVRPASPDQPEAPVVDVVNRFSITISWTEPLANGAKILNYIVRTTQTSSFLGDGSDIAIIPDVEVPAKYLSKIIAKLQPGVKYTLQVAAVNQIGTSKFSAATEPIETLAFIPSRIERAVQHDYHGATHINLSWTAPCPNGAAIESYTIHCRPENSEFVPLREVTIPVGDLKVSYVLPANSGTSTRRSTIITKQMNTISTQLPQHTITLSYTVDELWPGEVYQFVVAASNRCGIGEFSRVSDYVKMDCIAPEQPEKPEIVCIDKRQVDVRWEKPRCNGSEVLQYTLRWSQEIEGSLCPNEQTIVLLTRSIAGTKYALTGLAPGSPIQVWVSASNLVDNKLLTSLESLPSDSVITLCDVPDAPAAPSLIEPSPHTLKMTWVIPKCNGLPIDAYNITLYSENTQFGVHVRKVIREMIVKLRDLQHLGSDSTTVGYLLQYLSADTFYSATISASNSLGSSGMSAASVPVQTSPPTVPDVISAPPTVSDITPTSAVVTWKLPVHDGGAALRGFHVEYSVRCHRRVAFAQEKMESGGEITVSSGVELNATFLKPHRIYRFRVSPENRVGRASSSAWSAEFVTPSLVEFTITRYFAHRPPEEHKAARCIQCKYRVWKKAVEKEARYNAALTEVLRHWHL</sequence>
<evidence type="ECO:0000259" key="4">
    <source>
        <dbReference type="PROSITE" id="PS50853"/>
    </source>
</evidence>
<feature type="domain" description="Fibronectin type-III" evidence="4">
    <location>
        <begin position="896"/>
        <end position="999"/>
    </location>
</feature>
<evidence type="ECO:0000256" key="1">
    <source>
        <dbReference type="ARBA" id="ARBA00022737"/>
    </source>
</evidence>
<reference evidence="6" key="1">
    <citation type="submission" date="2017-03" db="EMBL/GenBank/DDBJ databases">
        <title>Phytopthora megakarya and P. palmivora, two closely related causual agents of cacao black pod achieved similar genome size and gene model numbers by different mechanisms.</title>
        <authorList>
            <person name="Ali S."/>
            <person name="Shao J."/>
            <person name="Larry D.J."/>
            <person name="Kronmiller B."/>
            <person name="Shen D."/>
            <person name="Strem M.D."/>
            <person name="Melnick R.L."/>
            <person name="Guiltinan M.J."/>
            <person name="Tyler B.M."/>
            <person name="Meinhardt L.W."/>
            <person name="Bailey B.A."/>
        </authorList>
    </citation>
    <scope>NUCLEOTIDE SEQUENCE [LARGE SCALE GENOMIC DNA]</scope>
    <source>
        <strain evidence="6">zdho120</strain>
    </source>
</reference>
<dbReference type="OrthoDB" id="504170at2759"/>
<feature type="repeat" description="WD" evidence="2">
    <location>
        <begin position="389"/>
        <end position="423"/>
    </location>
</feature>
<dbReference type="SMART" id="SM00320">
    <property type="entry name" value="WD40"/>
    <property type="match status" value="4"/>
</dbReference>